<dbReference type="InterPro" id="IPR012675">
    <property type="entry name" value="Beta-grasp_dom_sf"/>
</dbReference>
<dbReference type="InterPro" id="IPR052045">
    <property type="entry name" value="Sulfur_Carrier/Prot_Modifier"/>
</dbReference>
<dbReference type="NCBIfam" id="TIGR01687">
    <property type="entry name" value="moaD_arch"/>
    <property type="match status" value="1"/>
</dbReference>
<dbReference type="PANTHER" id="PTHR38031:SF1">
    <property type="entry name" value="SULFUR CARRIER PROTEIN CYSO"/>
    <property type="match status" value="1"/>
</dbReference>
<reference evidence="1 2" key="1">
    <citation type="submission" date="2019-10" db="EMBL/GenBank/DDBJ databases">
        <title>Thermopilla bonchosmolovskayae gen. nov., sp. nov., a moderately thermophilic Chloroflexi bacterium from a Chukotka hot spring (Arctic, Russia), representing a novel classis Thermopillaia, which include previously uncultivated lineage OLB14.</title>
        <authorList>
            <person name="Kochetkova T.V."/>
            <person name="Zayulina K.S."/>
            <person name="Zhigarkov V.S."/>
            <person name="Minaev N.V."/>
            <person name="Novikov A."/>
            <person name="Toshchakov S.V."/>
            <person name="Elcheninov A.G."/>
            <person name="Kublanov I.V."/>
        </authorList>
    </citation>
    <scope>NUCLEOTIDE SEQUENCE [LARGE SCALE GENOMIC DNA]</scope>
    <source>
        <strain evidence="1 2">3753O</strain>
    </source>
</reference>
<dbReference type="PANTHER" id="PTHR38031">
    <property type="entry name" value="SULFUR CARRIER PROTEIN SLR0821-RELATED"/>
    <property type="match status" value="1"/>
</dbReference>
<dbReference type="SUPFAM" id="SSF54285">
    <property type="entry name" value="MoaD/ThiS"/>
    <property type="match status" value="1"/>
</dbReference>
<organism evidence="1 2">
    <name type="scientific">Tepidiforma bonchosmolovskayae</name>
    <dbReference type="NCBI Taxonomy" id="2601677"/>
    <lineage>
        <taxon>Bacteria</taxon>
        <taxon>Bacillati</taxon>
        <taxon>Chloroflexota</taxon>
        <taxon>Tepidiformia</taxon>
        <taxon>Tepidiformales</taxon>
        <taxon>Tepidiformaceae</taxon>
        <taxon>Tepidiforma</taxon>
    </lineage>
</organism>
<gene>
    <name evidence="1" type="ORF">Tbon_00410</name>
</gene>
<dbReference type="InterPro" id="IPR003749">
    <property type="entry name" value="ThiS/MoaD-like"/>
</dbReference>
<protein>
    <submittedName>
        <fullName evidence="1">MoaD/ThiS family protein</fullName>
    </submittedName>
</protein>
<accession>A0ABX6BYC5</accession>
<proteinExistence type="predicted"/>
<dbReference type="EMBL" id="CP042829">
    <property type="protein sequence ID" value="QFG01837.1"/>
    <property type="molecule type" value="Genomic_DNA"/>
</dbReference>
<dbReference type="RefSeq" id="WP_158065784.1">
    <property type="nucleotide sequence ID" value="NZ_CP042829.1"/>
</dbReference>
<dbReference type="Gene3D" id="3.10.20.30">
    <property type="match status" value="1"/>
</dbReference>
<dbReference type="Pfam" id="PF02597">
    <property type="entry name" value="ThiS"/>
    <property type="match status" value="1"/>
</dbReference>
<dbReference type="CDD" id="cd17074">
    <property type="entry name" value="Ubl_CysO_like"/>
    <property type="match status" value="1"/>
</dbReference>
<dbReference type="InterPro" id="IPR054834">
    <property type="entry name" value="SAMP1_3"/>
</dbReference>
<dbReference type="InterPro" id="IPR010038">
    <property type="entry name" value="MoaD_arc-typ"/>
</dbReference>
<sequence>MPINVRIPQPLRPLTGNQPTVTAEGTTLALLVDNLERAYPGIKERMVDEAGQIRRFVNIYVNGDDVRFLDGLETALKDGDEVSIVPAVAGGAY</sequence>
<dbReference type="NCBIfam" id="NF041918">
    <property type="entry name" value="SAMP1"/>
    <property type="match status" value="1"/>
</dbReference>
<evidence type="ECO:0000313" key="1">
    <source>
        <dbReference type="EMBL" id="QFG01837.1"/>
    </source>
</evidence>
<keyword evidence="2" id="KW-1185">Reference proteome</keyword>
<dbReference type="Proteomes" id="UP000326331">
    <property type="component" value="Chromosome"/>
</dbReference>
<dbReference type="InterPro" id="IPR016155">
    <property type="entry name" value="Mopterin_synth/thiamin_S_b"/>
</dbReference>
<name>A0ABX6BYC5_9CHLR</name>
<evidence type="ECO:0000313" key="2">
    <source>
        <dbReference type="Proteomes" id="UP000326331"/>
    </source>
</evidence>